<sequence length="765" mass="87565">MNGAFRNSVYCKELCSYTEEFGLKYVDLELYFTKIENGLAQEMTEDELVVFCSEVAASMITMHTDYNKLASVIMIRNHHKNTSGSFSEKFLRLQKANGNFQDKMVEIVTRLKDKIDSIVDYSRDYNFDYFGFLSLRKTYLMKIDNKIVESPQDVYMRLSLQIHQDDLDGIKETYMLLAQQYYTHATPSLYNSCCKLNQMASCFLLAIKDDSVEGIFETILEAATIRKVSGGLGINMTTLRCNHSKLKTTGGESKGIIPIIKLISDSVKYLNKNEAKRSSACAFYLEPWHKDVFDFLDIRKNTGNEENRARDSFTALWINDIFMRRVESGANWSLFDPKEAIGLVDAYGDDFTKLYEHYETVLEHRSIPAQTLWREIICAQIETGTPYMLYKDACNRNSNQNNLGTIKCSNLCGEILEYSDSSTTAVCNLASICLPKFVKESPSGTRFFDFHLLHRVARIVARNLNSLIDTSHYPTETTRKSNMETRPLGIGIQGLADTFFMMKYPYESEDASKLNRVIFETIYHAAIEVSCDLSLFSGPYPAFSGSFYSQGVFHFEKYKPAGVELSGLWNWDELRKGVIQFGLRNSLFTACMPTATTAQICGNSECMEPIQSNIFTRRTFAGDFQVVNRFLMDDLIRLGLWSNEMRQLIIEYDGSIQSIPVIPDQIKQLYKTVWEIKMKRVLEMADDRQAFLDQTQSLNLFVKQPTYGILSSMHFYGWKLGLKTGMYYLRTCPVASAIKFTVDKELITKAISSMKEEEECEDCTC</sequence>
<dbReference type="PANTHER" id="PTHR11573">
    <property type="entry name" value="RIBONUCLEOSIDE-DIPHOSPHATE REDUCTASE LARGE CHAIN"/>
    <property type="match status" value="1"/>
</dbReference>
<evidence type="ECO:0000259" key="7">
    <source>
        <dbReference type="PROSITE" id="PS00089"/>
    </source>
</evidence>
<dbReference type="InterPro" id="IPR039718">
    <property type="entry name" value="Rrm1"/>
</dbReference>
<dbReference type="InterPro" id="IPR013509">
    <property type="entry name" value="RNR_lsu_N"/>
</dbReference>
<feature type="domain" description="Ribonucleotide reductase large subunit" evidence="7">
    <location>
        <begin position="571"/>
        <end position="593"/>
    </location>
</feature>
<evidence type="ECO:0000256" key="6">
    <source>
        <dbReference type="RuleBase" id="RU003410"/>
    </source>
</evidence>
<dbReference type="OrthoDB" id="3000483at2759"/>
<evidence type="ECO:0000313" key="9">
    <source>
        <dbReference type="Proteomes" id="UP000192639"/>
    </source>
</evidence>
<proteinExistence type="inferred from homology"/>
<accession>A0A1Y1SA67</accession>
<dbReference type="Pfam" id="PF02867">
    <property type="entry name" value="Ribonuc_red_lgC"/>
    <property type="match status" value="1"/>
</dbReference>
<dbReference type="EMBL" id="LWDP01000003">
    <property type="protein sequence ID" value="ORD95082.1"/>
    <property type="molecule type" value="Genomic_DNA"/>
</dbReference>
<dbReference type="SUPFAM" id="SSF48168">
    <property type="entry name" value="R1 subunit of ribonucleotide reductase, N-terminal domain"/>
    <property type="match status" value="1"/>
</dbReference>
<dbReference type="GO" id="GO:0009263">
    <property type="term" value="P:deoxyribonucleotide biosynthetic process"/>
    <property type="evidence" value="ECO:0007669"/>
    <property type="project" value="UniProtKB-KW"/>
</dbReference>
<dbReference type="InterPro" id="IPR008926">
    <property type="entry name" value="RNR_R1-su_N"/>
</dbReference>
<keyword evidence="4 6" id="KW-0215">Deoxyribonucleotide synthesis</keyword>
<reference evidence="8 9" key="1">
    <citation type="journal article" date="2017" name="Environ. Microbiol.">
        <title>Decay of the glycolytic pathway and adaptation to intranuclear parasitism within Enterocytozoonidae microsporidia.</title>
        <authorList>
            <person name="Wiredu Boakye D."/>
            <person name="Jaroenlak P."/>
            <person name="Prachumwat A."/>
            <person name="Williams T.A."/>
            <person name="Bateman K.S."/>
            <person name="Itsathitphaisarn O."/>
            <person name="Sritunyalucksana K."/>
            <person name="Paszkiewicz K.H."/>
            <person name="Moore K.A."/>
            <person name="Stentiford G.D."/>
            <person name="Williams B.A."/>
        </authorList>
    </citation>
    <scope>NUCLEOTIDE SEQUENCE [LARGE SCALE GENOMIC DNA]</scope>
    <source>
        <strain evidence="8 9">GB1</strain>
    </source>
</reference>
<dbReference type="Gene3D" id="3.20.70.20">
    <property type="match status" value="1"/>
</dbReference>
<comment type="catalytic activity">
    <reaction evidence="6">
        <text>a 2'-deoxyribonucleoside 5'-diphosphate + [thioredoxin]-disulfide + H2O = a ribonucleoside 5'-diphosphate + [thioredoxin]-dithiol</text>
        <dbReference type="Rhea" id="RHEA:23252"/>
        <dbReference type="Rhea" id="RHEA-COMP:10698"/>
        <dbReference type="Rhea" id="RHEA-COMP:10700"/>
        <dbReference type="ChEBI" id="CHEBI:15377"/>
        <dbReference type="ChEBI" id="CHEBI:29950"/>
        <dbReference type="ChEBI" id="CHEBI:50058"/>
        <dbReference type="ChEBI" id="CHEBI:57930"/>
        <dbReference type="ChEBI" id="CHEBI:73316"/>
        <dbReference type="EC" id="1.17.4.1"/>
    </reaction>
</comment>
<dbReference type="AlphaFoldDB" id="A0A1Y1SA67"/>
<dbReference type="EC" id="1.17.4.1" evidence="2 6"/>
<dbReference type="Pfam" id="PF00317">
    <property type="entry name" value="Ribonuc_red_lgN"/>
    <property type="match status" value="1"/>
</dbReference>
<evidence type="ECO:0000256" key="2">
    <source>
        <dbReference type="ARBA" id="ARBA00012274"/>
    </source>
</evidence>
<dbReference type="GO" id="GO:0005524">
    <property type="term" value="F:ATP binding"/>
    <property type="evidence" value="ECO:0007669"/>
    <property type="project" value="InterPro"/>
</dbReference>
<evidence type="ECO:0000256" key="5">
    <source>
        <dbReference type="ARBA" id="ARBA00024942"/>
    </source>
</evidence>
<dbReference type="InterPro" id="IPR013346">
    <property type="entry name" value="NrdE_NrdA_C"/>
</dbReference>
<name>A0A1Y1SA67_9MICR</name>
<evidence type="ECO:0000256" key="4">
    <source>
        <dbReference type="ARBA" id="ARBA00023116"/>
    </source>
</evidence>
<keyword evidence="3 6" id="KW-0560">Oxidoreductase</keyword>
<dbReference type="NCBIfam" id="TIGR02506">
    <property type="entry name" value="NrdE_NrdA"/>
    <property type="match status" value="1"/>
</dbReference>
<comment type="caution">
    <text evidence="8">The sequence shown here is derived from an EMBL/GenBank/DDBJ whole genome shotgun (WGS) entry which is preliminary data.</text>
</comment>
<comment type="function">
    <text evidence="5 6">Provides the precursors necessary for DNA synthesis. Catalyzes the biosynthesis of deoxyribonucleotides from the corresponding ribonucleotides.</text>
</comment>
<dbReference type="PRINTS" id="PR01183">
    <property type="entry name" value="RIBORDTASEM1"/>
</dbReference>
<gene>
    <name evidence="8" type="ORF">ECANGB1_2431</name>
</gene>
<protein>
    <recommendedName>
        <fullName evidence="2 6">Ribonucleoside-diphosphate reductase</fullName>
        <ecNumber evidence="2 6">1.17.4.1</ecNumber>
    </recommendedName>
</protein>
<dbReference type="GO" id="GO:0004748">
    <property type="term" value="F:ribonucleoside-diphosphate reductase activity, thioredoxin disulfide as acceptor"/>
    <property type="evidence" value="ECO:0007669"/>
    <property type="project" value="UniProtKB-EC"/>
</dbReference>
<evidence type="ECO:0000256" key="3">
    <source>
        <dbReference type="ARBA" id="ARBA00023002"/>
    </source>
</evidence>
<dbReference type="InterPro" id="IPR000788">
    <property type="entry name" value="RNR_lg_C"/>
</dbReference>
<dbReference type="UniPathway" id="UPA00326"/>
<dbReference type="CDD" id="cd01679">
    <property type="entry name" value="RNR_I"/>
    <property type="match status" value="1"/>
</dbReference>
<evidence type="ECO:0000256" key="1">
    <source>
        <dbReference type="ARBA" id="ARBA00010406"/>
    </source>
</evidence>
<comment type="similarity">
    <text evidence="1 6">Belongs to the ribonucleoside diphosphate reductase large chain family.</text>
</comment>
<keyword evidence="9" id="KW-1185">Reference proteome</keyword>
<dbReference type="PROSITE" id="PS00089">
    <property type="entry name" value="RIBORED_LARGE"/>
    <property type="match status" value="1"/>
</dbReference>
<organism evidence="8 9">
    <name type="scientific">Enterospora canceri</name>
    <dbReference type="NCBI Taxonomy" id="1081671"/>
    <lineage>
        <taxon>Eukaryota</taxon>
        <taxon>Fungi</taxon>
        <taxon>Fungi incertae sedis</taxon>
        <taxon>Microsporidia</taxon>
        <taxon>Enterocytozoonidae</taxon>
        <taxon>Enterospora</taxon>
    </lineage>
</organism>
<dbReference type="VEuPathDB" id="MicrosporidiaDB:ECANGB1_2431"/>
<dbReference type="Proteomes" id="UP000192639">
    <property type="component" value="Unassembled WGS sequence"/>
</dbReference>
<dbReference type="SUPFAM" id="SSF51998">
    <property type="entry name" value="PFL-like glycyl radical enzymes"/>
    <property type="match status" value="1"/>
</dbReference>
<evidence type="ECO:0000313" key="8">
    <source>
        <dbReference type="EMBL" id="ORD95082.1"/>
    </source>
</evidence>
<dbReference type="PANTHER" id="PTHR11573:SF6">
    <property type="entry name" value="RIBONUCLEOSIDE-DIPHOSPHATE REDUCTASE LARGE SUBUNIT"/>
    <property type="match status" value="1"/>
</dbReference>
<dbReference type="GO" id="GO:0005971">
    <property type="term" value="C:ribonucleoside-diphosphate reductase complex"/>
    <property type="evidence" value="ECO:0007669"/>
    <property type="project" value="TreeGrafter"/>
</dbReference>